<reference evidence="7 8" key="1">
    <citation type="submission" date="2022-02" db="EMBL/GenBank/DDBJ databases">
        <authorList>
            <person name="Min J."/>
        </authorList>
    </citation>
    <scope>NUCLEOTIDE SEQUENCE [LARGE SCALE GENOMIC DNA]</scope>
    <source>
        <strain evidence="7 8">GR10-1</strain>
    </source>
</reference>
<keyword evidence="4" id="KW-0472">Membrane</keyword>
<organism evidence="7 8">
    <name type="scientific">Niabella ginsengisoli</name>
    <dbReference type="NCBI Taxonomy" id="522298"/>
    <lineage>
        <taxon>Bacteria</taxon>
        <taxon>Pseudomonadati</taxon>
        <taxon>Bacteroidota</taxon>
        <taxon>Chitinophagia</taxon>
        <taxon>Chitinophagales</taxon>
        <taxon>Chitinophagaceae</taxon>
        <taxon>Niabella</taxon>
    </lineage>
</organism>
<dbReference type="InterPro" id="IPR012944">
    <property type="entry name" value="SusD_RagB_dom"/>
</dbReference>
<proteinExistence type="inferred from homology"/>
<evidence type="ECO:0000256" key="2">
    <source>
        <dbReference type="ARBA" id="ARBA00006275"/>
    </source>
</evidence>
<comment type="similarity">
    <text evidence="2">Belongs to the SusD family.</text>
</comment>
<keyword evidence="8" id="KW-1185">Reference proteome</keyword>
<dbReference type="EMBL" id="JAKWBL010000001">
    <property type="protein sequence ID" value="MCH5597225.1"/>
    <property type="molecule type" value="Genomic_DNA"/>
</dbReference>
<evidence type="ECO:0000256" key="5">
    <source>
        <dbReference type="ARBA" id="ARBA00023237"/>
    </source>
</evidence>
<keyword evidence="3" id="KW-0732">Signal</keyword>
<comment type="subcellular location">
    <subcellularLocation>
        <location evidence="1">Cell outer membrane</location>
    </subcellularLocation>
</comment>
<accession>A0ABS9SFU7</accession>
<evidence type="ECO:0000313" key="8">
    <source>
        <dbReference type="Proteomes" id="UP001202248"/>
    </source>
</evidence>
<keyword evidence="5" id="KW-0998">Cell outer membrane</keyword>
<evidence type="ECO:0000256" key="3">
    <source>
        <dbReference type="ARBA" id="ARBA00022729"/>
    </source>
</evidence>
<evidence type="ECO:0000256" key="1">
    <source>
        <dbReference type="ARBA" id="ARBA00004442"/>
    </source>
</evidence>
<comment type="caution">
    <text evidence="7">The sequence shown here is derived from an EMBL/GenBank/DDBJ whole genome shotgun (WGS) entry which is preliminary data.</text>
</comment>
<dbReference type="RefSeq" id="WP_240826624.1">
    <property type="nucleotide sequence ID" value="NZ_JAKWBL010000001.1"/>
</dbReference>
<evidence type="ECO:0000259" key="6">
    <source>
        <dbReference type="Pfam" id="PF07980"/>
    </source>
</evidence>
<dbReference type="InterPro" id="IPR011990">
    <property type="entry name" value="TPR-like_helical_dom_sf"/>
</dbReference>
<evidence type="ECO:0000313" key="7">
    <source>
        <dbReference type="EMBL" id="MCH5597225.1"/>
    </source>
</evidence>
<dbReference type="Pfam" id="PF07980">
    <property type="entry name" value="SusD_RagB"/>
    <property type="match status" value="1"/>
</dbReference>
<dbReference type="Proteomes" id="UP001202248">
    <property type="component" value="Unassembled WGS sequence"/>
</dbReference>
<name>A0ABS9SFU7_9BACT</name>
<dbReference type="SUPFAM" id="SSF48452">
    <property type="entry name" value="TPR-like"/>
    <property type="match status" value="1"/>
</dbReference>
<protein>
    <submittedName>
        <fullName evidence="7">RagB/SusD family nutrient uptake outer membrane protein</fullName>
    </submittedName>
</protein>
<feature type="domain" description="RagB/SusD" evidence="6">
    <location>
        <begin position="68"/>
        <end position="259"/>
    </location>
</feature>
<sequence length="280" mass="31768">MFYRNVASNNGLPVFTSANAPSPELVGLPRVMLGDTATLFIVNPINNPLSSSQISAMRYYSVFARYKQTTSGGTITSDYNNNKYLSMIKFSDPIRLTNTNNEARGIRNGTYARLAETYLIIAEAYGRKGDYTTALSYVNILRNRAAYKANEASPQIWKFMGGSNTLDNTEMQNAATPLLFTTNAPSEMYPPSVTSTTSRFIHFMLNERTRELCGEFFRWEDLVRTETLFDRTKLYNADISPSFAMYHKRRPIPYLQMIAQQIDGRAMTPEQMAQYQNPGY</sequence>
<evidence type="ECO:0000256" key="4">
    <source>
        <dbReference type="ARBA" id="ARBA00023136"/>
    </source>
</evidence>
<dbReference type="Gene3D" id="1.25.40.390">
    <property type="match status" value="1"/>
</dbReference>
<gene>
    <name evidence="7" type="ORF">MKP09_04570</name>
</gene>